<evidence type="ECO:0000313" key="2">
    <source>
        <dbReference type="EMBL" id="CDH01426.1"/>
    </source>
</evidence>
<dbReference type="HOGENOM" id="CLU_1969682_0_0_6"/>
<keyword evidence="1" id="KW-0812">Transmembrane</keyword>
<dbReference type="RefSeq" id="WP_038224150.1">
    <property type="nucleotide sequence ID" value="NZ_CAWLWD010000181.1"/>
</dbReference>
<feature type="transmembrane region" description="Helical" evidence="1">
    <location>
        <begin position="59"/>
        <end position="77"/>
    </location>
</feature>
<name>A0A077NUX5_XENBV</name>
<reference evidence="2" key="1">
    <citation type="submission" date="2013-07" db="EMBL/GenBank/DDBJ databases">
        <title>Sub-species coevolution in mutualistic symbiosis.</title>
        <authorList>
            <person name="Murfin K."/>
            <person name="Klassen J."/>
            <person name="Lee M."/>
            <person name="Forst S."/>
            <person name="Stock P."/>
            <person name="Goodrich-Blair H."/>
        </authorList>
    </citation>
    <scope>NUCLEOTIDE SEQUENCE [LARGE SCALE GENOMIC DNA]</scope>
    <source>
        <strain evidence="2">Feltiae Moldova</strain>
    </source>
</reference>
<dbReference type="AlphaFoldDB" id="A0A077NUX5"/>
<keyword evidence="1" id="KW-1133">Transmembrane helix</keyword>
<organism evidence="2">
    <name type="scientific">Xenorhabdus bovienii str. feltiae Moldova</name>
    <dbReference type="NCBI Taxonomy" id="1398200"/>
    <lineage>
        <taxon>Bacteria</taxon>
        <taxon>Pseudomonadati</taxon>
        <taxon>Pseudomonadota</taxon>
        <taxon>Gammaproteobacteria</taxon>
        <taxon>Enterobacterales</taxon>
        <taxon>Morganellaceae</taxon>
        <taxon>Xenorhabdus</taxon>
    </lineage>
</organism>
<feature type="transmembrane region" description="Helical" evidence="1">
    <location>
        <begin position="28"/>
        <end position="47"/>
    </location>
</feature>
<dbReference type="Proteomes" id="UP000028487">
    <property type="component" value="Unassembled WGS sequence"/>
</dbReference>
<keyword evidence="1" id="KW-0472">Membrane</keyword>
<dbReference type="EMBL" id="CBSV010000130">
    <property type="protein sequence ID" value="CDH01426.1"/>
    <property type="molecule type" value="Genomic_DNA"/>
</dbReference>
<gene>
    <name evidence="2" type="ORF">XBFM1_2150004</name>
</gene>
<evidence type="ECO:0000256" key="1">
    <source>
        <dbReference type="SAM" id="Phobius"/>
    </source>
</evidence>
<sequence>MLKSAGNKGFWFFDGSDFFEFLRRTISLISPSVMVIFMVSLGSFFIQDKFGTDSFQYKFLLGSGGAFIVLVAVFFDLKKNFTGLNIVYLCKLLIFVATVFLCLGSIYVGVLNAVSLHNTLISLQINN</sequence>
<accession>A0A077NUX5</accession>
<comment type="caution">
    <text evidence="2">The sequence shown here is derived from an EMBL/GenBank/DDBJ whole genome shotgun (WGS) entry which is preliminary data.</text>
</comment>
<proteinExistence type="predicted"/>
<feature type="transmembrane region" description="Helical" evidence="1">
    <location>
        <begin position="89"/>
        <end position="110"/>
    </location>
</feature>
<protein>
    <submittedName>
        <fullName evidence="2">Uncharacterized protein</fullName>
    </submittedName>
</protein>